<reference evidence="6 7" key="1">
    <citation type="submission" date="2018-04" db="EMBL/GenBank/DDBJ databases">
        <authorList>
            <person name="Vogel A."/>
        </authorList>
    </citation>
    <scope>NUCLEOTIDE SEQUENCE [LARGE SCALE GENOMIC DNA]</scope>
</reference>
<dbReference type="OrthoDB" id="341259at2759"/>
<keyword evidence="3" id="KW-0040">ANK repeat</keyword>
<dbReference type="PANTHER" id="PTHR22812">
    <property type="entry name" value="CHROMOBOX PROTEIN"/>
    <property type="match status" value="1"/>
</dbReference>
<feature type="repeat" description="ANK" evidence="3">
    <location>
        <begin position="211"/>
        <end position="243"/>
    </location>
</feature>
<keyword evidence="4" id="KW-1133">Transmembrane helix</keyword>
<keyword evidence="4" id="KW-0812">Transmembrane</keyword>
<evidence type="ECO:0000259" key="5">
    <source>
        <dbReference type="PROSITE" id="PS50013"/>
    </source>
</evidence>
<dbReference type="Gene3D" id="2.40.50.40">
    <property type="match status" value="3"/>
</dbReference>
<sequence>MELRFVTLSNPYTNDDIIKCVTQVFIWQITNIVLCHEVAFTGDTSNLYLDPKSTRALREKILILNVLFWPILILPTLSIPAPPVSLSLHPLRRNPSIFTAVGVQQQTDKGSALPARQQHQFDDYAEDESYDEVSRIISSWAVEGGRGMEYLIEWKDEHPPTWIPSDFIAKDFVAEYEIPWWTAVKKADESSLRELLNAGDGGRDADAVDEDGRTALLFVSGLGSEDCVKLLAEAGASVNYRDPSGYVRPGTVKILIELGADPEAEDNKGQTPLDLARTILKKLTPMQFDRRLGLQRVIGVLEDAMFEFAEVEEIMEKRGKGEKAEYLVKWKDREANEWVKRAAVADDLVCDFEAGVEYAVAERVLEKRMGGEEGKKKVEYLVKWSDMEEATWEPEENVDPALIIDFEKKNQQP</sequence>
<dbReference type="InterPro" id="IPR023780">
    <property type="entry name" value="Chromo_domain"/>
</dbReference>
<gene>
    <name evidence="6" type="ORF">CCAM_LOCUS25414</name>
</gene>
<proteinExistence type="predicted"/>
<dbReference type="SUPFAM" id="SSF54160">
    <property type="entry name" value="Chromo domain-like"/>
    <property type="match status" value="3"/>
</dbReference>
<evidence type="ECO:0000256" key="4">
    <source>
        <dbReference type="SAM" id="Phobius"/>
    </source>
</evidence>
<dbReference type="CDD" id="cd18628">
    <property type="entry name" value="CD3_cpSRP43_like"/>
    <property type="match status" value="1"/>
</dbReference>
<name>A0A484M6G2_9ASTE</name>
<dbReference type="Pfam" id="PF00023">
    <property type="entry name" value="Ank"/>
    <property type="match status" value="1"/>
</dbReference>
<protein>
    <recommendedName>
        <fullName evidence="5">Chromo domain-containing protein</fullName>
    </recommendedName>
</protein>
<feature type="domain" description="Chromo" evidence="5">
    <location>
        <begin position="359"/>
        <end position="413"/>
    </location>
</feature>
<dbReference type="InterPro" id="IPR016197">
    <property type="entry name" value="Chromo-like_dom_sf"/>
</dbReference>
<dbReference type="SUPFAM" id="SSF48403">
    <property type="entry name" value="Ankyrin repeat"/>
    <property type="match status" value="1"/>
</dbReference>
<accession>A0A484M6G2</accession>
<dbReference type="InterPro" id="IPR030300">
    <property type="entry name" value="CPSRP43_chromodomain_3"/>
</dbReference>
<keyword evidence="2" id="KW-0539">Nucleus</keyword>
<dbReference type="EMBL" id="OOIL02002583">
    <property type="protein sequence ID" value="VFQ83638.1"/>
    <property type="molecule type" value="Genomic_DNA"/>
</dbReference>
<dbReference type="Gene3D" id="1.25.40.20">
    <property type="entry name" value="Ankyrin repeat-containing domain"/>
    <property type="match status" value="1"/>
</dbReference>
<organism evidence="6 7">
    <name type="scientific">Cuscuta campestris</name>
    <dbReference type="NCBI Taxonomy" id="132261"/>
    <lineage>
        <taxon>Eukaryota</taxon>
        <taxon>Viridiplantae</taxon>
        <taxon>Streptophyta</taxon>
        <taxon>Embryophyta</taxon>
        <taxon>Tracheophyta</taxon>
        <taxon>Spermatophyta</taxon>
        <taxon>Magnoliopsida</taxon>
        <taxon>eudicotyledons</taxon>
        <taxon>Gunneridae</taxon>
        <taxon>Pentapetalae</taxon>
        <taxon>asterids</taxon>
        <taxon>lamiids</taxon>
        <taxon>Solanales</taxon>
        <taxon>Convolvulaceae</taxon>
        <taxon>Cuscuteae</taxon>
        <taxon>Cuscuta</taxon>
        <taxon>Cuscuta subgen. Grammica</taxon>
        <taxon>Cuscuta sect. Cleistogrammica</taxon>
    </lineage>
</organism>
<evidence type="ECO:0000313" key="6">
    <source>
        <dbReference type="EMBL" id="VFQ83638.1"/>
    </source>
</evidence>
<dbReference type="InterPro" id="IPR036770">
    <property type="entry name" value="Ankyrin_rpt-contain_sf"/>
</dbReference>
<dbReference type="PROSITE" id="PS50297">
    <property type="entry name" value="ANK_REP_REGION"/>
    <property type="match status" value="1"/>
</dbReference>
<evidence type="ECO:0000256" key="3">
    <source>
        <dbReference type="PROSITE-ProRule" id="PRU00023"/>
    </source>
</evidence>
<dbReference type="SMART" id="SM00298">
    <property type="entry name" value="CHROMO"/>
    <property type="match status" value="3"/>
</dbReference>
<dbReference type="InterPro" id="IPR000953">
    <property type="entry name" value="Chromo/chromo_shadow_dom"/>
</dbReference>
<evidence type="ECO:0000256" key="2">
    <source>
        <dbReference type="ARBA" id="ARBA00023242"/>
    </source>
</evidence>
<feature type="transmembrane region" description="Helical" evidence="4">
    <location>
        <begin position="61"/>
        <end position="81"/>
    </location>
</feature>
<keyword evidence="4" id="KW-0472">Membrane</keyword>
<keyword evidence="7" id="KW-1185">Reference proteome</keyword>
<dbReference type="AlphaFoldDB" id="A0A484M6G2"/>
<dbReference type="PROSITE" id="PS50088">
    <property type="entry name" value="ANK_REPEAT"/>
    <property type="match status" value="1"/>
</dbReference>
<evidence type="ECO:0000256" key="1">
    <source>
        <dbReference type="ARBA" id="ARBA00004123"/>
    </source>
</evidence>
<dbReference type="GO" id="GO:0005634">
    <property type="term" value="C:nucleus"/>
    <property type="evidence" value="ECO:0007669"/>
    <property type="project" value="UniProtKB-SubCell"/>
</dbReference>
<dbReference type="PROSITE" id="PS50013">
    <property type="entry name" value="CHROMO_2"/>
    <property type="match status" value="1"/>
</dbReference>
<evidence type="ECO:0000313" key="7">
    <source>
        <dbReference type="Proteomes" id="UP000595140"/>
    </source>
</evidence>
<dbReference type="Proteomes" id="UP000595140">
    <property type="component" value="Unassembled WGS sequence"/>
</dbReference>
<dbReference type="InterPro" id="IPR051219">
    <property type="entry name" value="Heterochromatin_chromo-domain"/>
</dbReference>
<dbReference type="Pfam" id="PF00385">
    <property type="entry name" value="Chromo"/>
    <property type="match status" value="1"/>
</dbReference>
<comment type="subcellular location">
    <subcellularLocation>
        <location evidence="1">Nucleus</location>
    </subcellularLocation>
</comment>
<dbReference type="InterPro" id="IPR002110">
    <property type="entry name" value="Ankyrin_rpt"/>
</dbReference>